<dbReference type="EMBL" id="CABWMV010000007">
    <property type="protein sequence ID" value="VXC57675.1"/>
    <property type="molecule type" value="Genomic_DNA"/>
</dbReference>
<organism evidence="2 3">
    <name type="scientific">Sphingobacterium multivorum</name>
    <dbReference type="NCBI Taxonomy" id="28454"/>
    <lineage>
        <taxon>Bacteria</taxon>
        <taxon>Pseudomonadati</taxon>
        <taxon>Bacteroidota</taxon>
        <taxon>Sphingobacteriia</taxon>
        <taxon>Sphingobacteriales</taxon>
        <taxon>Sphingobacteriaceae</taxon>
        <taxon>Sphingobacterium</taxon>
    </lineage>
</organism>
<name>A0A653ZTJ8_SPHMU</name>
<sequence length="38" mass="4270">MSKSATVSRNLPIFQINTLALLFVIILKVNICKHINSE</sequence>
<dbReference type="Proteomes" id="UP000432350">
    <property type="component" value="Unassembled WGS sequence"/>
</dbReference>
<feature type="transmembrane region" description="Helical" evidence="1">
    <location>
        <begin position="12"/>
        <end position="31"/>
    </location>
</feature>
<gene>
    <name evidence="2" type="ORF">SPHINGO8BC_150001</name>
</gene>
<keyword evidence="1" id="KW-1133">Transmembrane helix</keyword>
<evidence type="ECO:0000313" key="2">
    <source>
        <dbReference type="EMBL" id="VXC57675.1"/>
    </source>
</evidence>
<dbReference type="AlphaFoldDB" id="A0A653ZTJ8"/>
<reference evidence="2 3" key="1">
    <citation type="submission" date="2019-10" db="EMBL/GenBank/DDBJ databases">
        <authorList>
            <person name="Karimi E."/>
        </authorList>
    </citation>
    <scope>NUCLEOTIDE SEQUENCE [LARGE SCALE GENOMIC DNA]</scope>
    <source>
        <strain evidence="2">Sphingobacterium sp. 8BC</strain>
    </source>
</reference>
<accession>A0A653ZTJ8</accession>
<keyword evidence="1" id="KW-0472">Membrane</keyword>
<evidence type="ECO:0000256" key="1">
    <source>
        <dbReference type="SAM" id="Phobius"/>
    </source>
</evidence>
<keyword evidence="1" id="KW-0812">Transmembrane</keyword>
<proteinExistence type="predicted"/>
<evidence type="ECO:0000313" key="3">
    <source>
        <dbReference type="Proteomes" id="UP000432350"/>
    </source>
</evidence>
<protein>
    <submittedName>
        <fullName evidence="2">Uncharacterized protein</fullName>
    </submittedName>
</protein>